<dbReference type="PROSITE" id="PS50005">
    <property type="entry name" value="TPR"/>
    <property type="match status" value="2"/>
</dbReference>
<dbReference type="Gene3D" id="1.25.40.10">
    <property type="entry name" value="Tetratricopeptide repeat domain"/>
    <property type="match status" value="1"/>
</dbReference>
<dbReference type="GO" id="GO:0097363">
    <property type="term" value="F:protein O-acetylglucosaminyltransferase activity"/>
    <property type="evidence" value="ECO:0007669"/>
    <property type="project" value="UniProtKB-EC"/>
</dbReference>
<dbReference type="PANTHER" id="PTHR44998:SF1">
    <property type="entry name" value="UDP-N-ACETYLGLUCOSAMINE--PEPTIDE N-ACETYLGLUCOSAMINYLTRANSFERASE 110 KDA SUBUNIT"/>
    <property type="match status" value="1"/>
</dbReference>
<proteinExistence type="inferred from homology"/>
<dbReference type="SUPFAM" id="SSF53756">
    <property type="entry name" value="UDP-Glycosyltransferase/glycogen phosphorylase"/>
    <property type="match status" value="1"/>
</dbReference>
<feature type="domain" description="O-GlcNAc transferase C-terminal" evidence="9">
    <location>
        <begin position="456"/>
        <end position="640"/>
    </location>
</feature>
<dbReference type="PATRIC" id="fig|1150469.3.peg.3545"/>
<protein>
    <recommendedName>
        <fullName evidence="3">protein O-GlcNAc transferase</fullName>
        <ecNumber evidence="3">2.4.1.255</ecNumber>
    </recommendedName>
</protein>
<name>H6SR50_PARPM</name>
<keyword evidence="11" id="KW-1185">Reference proteome</keyword>
<dbReference type="InterPro" id="IPR011990">
    <property type="entry name" value="TPR-like_helical_dom_sf"/>
</dbReference>
<evidence type="ECO:0000256" key="3">
    <source>
        <dbReference type="ARBA" id="ARBA00011970"/>
    </source>
</evidence>
<keyword evidence="6" id="KW-0677">Repeat</keyword>
<dbReference type="InterPro" id="IPR019734">
    <property type="entry name" value="TPR_rpt"/>
</dbReference>
<organism evidence="10 11">
    <name type="scientific">Pararhodospirillum photometricum DSM 122</name>
    <dbReference type="NCBI Taxonomy" id="1150469"/>
    <lineage>
        <taxon>Bacteria</taxon>
        <taxon>Pseudomonadati</taxon>
        <taxon>Pseudomonadota</taxon>
        <taxon>Alphaproteobacteria</taxon>
        <taxon>Rhodospirillales</taxon>
        <taxon>Rhodospirillaceae</taxon>
        <taxon>Pararhodospirillum</taxon>
    </lineage>
</organism>
<evidence type="ECO:0000259" key="9">
    <source>
        <dbReference type="Pfam" id="PF13844"/>
    </source>
</evidence>
<evidence type="ECO:0000313" key="11">
    <source>
        <dbReference type="Proteomes" id="UP000033220"/>
    </source>
</evidence>
<dbReference type="Proteomes" id="UP000033220">
    <property type="component" value="Chromosome DSM 122"/>
</dbReference>
<evidence type="ECO:0000256" key="7">
    <source>
        <dbReference type="ARBA" id="ARBA00022803"/>
    </source>
</evidence>
<keyword evidence="7 8" id="KW-0802">TPR repeat</keyword>
<evidence type="ECO:0000256" key="8">
    <source>
        <dbReference type="PROSITE-ProRule" id="PRU00339"/>
    </source>
</evidence>
<keyword evidence="4" id="KW-0328">Glycosyltransferase</keyword>
<evidence type="ECO:0000256" key="6">
    <source>
        <dbReference type="ARBA" id="ARBA00022737"/>
    </source>
</evidence>
<comment type="similarity">
    <text evidence="2">Belongs to the glycosyltransferase 41 family. O-GlcNAc transferase subfamily.</text>
</comment>
<accession>H6SR50</accession>
<dbReference type="Gene3D" id="3.40.50.2000">
    <property type="entry name" value="Glycogen Phosphorylase B"/>
    <property type="match status" value="1"/>
</dbReference>
<comment type="pathway">
    <text evidence="1">Protein modification; protein glycosylation.</text>
</comment>
<dbReference type="Pfam" id="PF13844">
    <property type="entry name" value="Glyco_transf_41"/>
    <property type="match status" value="2"/>
</dbReference>
<evidence type="ECO:0000313" key="10">
    <source>
        <dbReference type="EMBL" id="CCG09772.1"/>
    </source>
</evidence>
<evidence type="ECO:0000256" key="2">
    <source>
        <dbReference type="ARBA" id="ARBA00005386"/>
    </source>
</evidence>
<dbReference type="InterPro" id="IPR029489">
    <property type="entry name" value="OGT/SEC/SPY_C"/>
</dbReference>
<dbReference type="EC" id="2.4.1.255" evidence="3"/>
<evidence type="ECO:0000256" key="5">
    <source>
        <dbReference type="ARBA" id="ARBA00022679"/>
    </source>
</evidence>
<dbReference type="KEGG" id="rpm:RSPPHO_03146"/>
<dbReference type="eggNOG" id="COG3914">
    <property type="taxonomic scope" value="Bacteria"/>
</dbReference>
<dbReference type="EMBL" id="HE663493">
    <property type="protein sequence ID" value="CCG09772.1"/>
    <property type="molecule type" value="Genomic_DNA"/>
</dbReference>
<evidence type="ECO:0000256" key="1">
    <source>
        <dbReference type="ARBA" id="ARBA00004922"/>
    </source>
</evidence>
<dbReference type="AlphaFoldDB" id="H6SR50"/>
<reference evidence="10 11" key="1">
    <citation type="submission" date="2012-02" db="EMBL/GenBank/DDBJ databases">
        <title>Shotgun genome sequence of Phaeospirillum photometricum DSM 122.</title>
        <authorList>
            <person name="Duquesne K."/>
            <person name="Sturgis J."/>
        </authorList>
    </citation>
    <scope>NUCLEOTIDE SEQUENCE [LARGE SCALE GENOMIC DNA]</scope>
    <source>
        <strain evidence="11">DSM122</strain>
    </source>
</reference>
<feature type="repeat" description="TPR" evidence="8">
    <location>
        <begin position="114"/>
        <end position="147"/>
    </location>
</feature>
<dbReference type="PANTHER" id="PTHR44998">
    <property type="match status" value="1"/>
</dbReference>
<dbReference type="SMART" id="SM00028">
    <property type="entry name" value="TPR"/>
    <property type="match status" value="3"/>
</dbReference>
<dbReference type="STRING" id="1150469.RSPPHO_03146"/>
<sequence>MDSLKQKMLGPHILFPLFPSPLLCREKEPTMSETPPRATLSSEGQALVAYLDRRDWRLEDALDEKALRALLADAPLVTVMEVGGVSRDEARALTPADLYRLWLEVSSPDRGPRYAAWFNLGVELSARGALDEAALAYQNAVAEKPDLHVAAVNLGLVLESQGKHAAALAVWEQALQPVEARTALLNHQGRLLETLDRFEEAETLLYKSLLLDPHQHDAYTHWLHLRLKMCAWPVFGPPLPGRSVGEMIQGAGGLSVLSLFDDNARINEWVESWLVRKMPQPCEQLAPPEGYAHDKIRIGYLSSDYCLHPISMLMVEVLERHDRSSFEIIGYCSSPEDGSGLRQRILAAFDRVERVRDLSDEALARRIRADEIDILVDLNGLTEGTRLGALRWRPAPVQVTYLGYVGSMPIPELDYAIADRYVVPEALAHDFYPQPLYMPRVYQANDTQAEIGPEETRADVGLPEDRFIYCCFSNTYKITEEIFEAWMSILRRVENSVLWVLARNPWAQASMRRHAEARGVDPARLIFAAPTGPAQYLSRLRLADLFLDTYPYNSGTTASDALRMGLPMVTLAGRTFSSRMAGSLLHQVGLGACVAETLDDYINIAARLGASPAAYRPVRESLAGDIWRRTLGDTAAFVHDLEEQFRRIRKAP</sequence>
<dbReference type="Gene3D" id="3.40.50.11380">
    <property type="match status" value="1"/>
</dbReference>
<dbReference type="eggNOG" id="COG0457">
    <property type="taxonomic scope" value="Bacteria"/>
</dbReference>
<gene>
    <name evidence="10" type="ORF">RSPPHO_03146</name>
</gene>
<feature type="domain" description="O-GlcNAc transferase C-terminal" evidence="9">
    <location>
        <begin position="292"/>
        <end position="447"/>
    </location>
</feature>
<dbReference type="HOGENOM" id="CLU_001721_5_2_5"/>
<keyword evidence="5 10" id="KW-0808">Transferase</keyword>
<evidence type="ECO:0000256" key="4">
    <source>
        <dbReference type="ARBA" id="ARBA00022676"/>
    </source>
</evidence>
<feature type="repeat" description="TPR" evidence="8">
    <location>
        <begin position="182"/>
        <end position="215"/>
    </location>
</feature>
<dbReference type="SUPFAM" id="SSF48452">
    <property type="entry name" value="TPR-like"/>
    <property type="match status" value="1"/>
</dbReference>